<evidence type="ECO:0000259" key="15">
    <source>
        <dbReference type="PROSITE" id="PS50199"/>
    </source>
</evidence>
<dbReference type="InterPro" id="IPR001876">
    <property type="entry name" value="Znf_RanBP2"/>
</dbReference>
<dbReference type="InterPro" id="IPR036443">
    <property type="entry name" value="Znf_RanBP2_sf"/>
</dbReference>
<dbReference type="InterPro" id="IPR041031">
    <property type="entry name" value="RNF31_C"/>
</dbReference>
<dbReference type="PROSITE" id="PS51873">
    <property type="entry name" value="TRIAD"/>
    <property type="match status" value="1"/>
</dbReference>
<keyword evidence="5" id="KW-0808">Transferase</keyword>
<feature type="domain" description="RING-type" evidence="13">
    <location>
        <begin position="830"/>
        <end position="879"/>
    </location>
</feature>
<evidence type="ECO:0000256" key="5">
    <source>
        <dbReference type="ARBA" id="ARBA00022679"/>
    </source>
</evidence>
<dbReference type="Gene3D" id="3.30.40.10">
    <property type="entry name" value="Zinc/RING finger domain, C3HC4 (zinc finger)"/>
    <property type="match status" value="1"/>
</dbReference>
<evidence type="ECO:0000256" key="9">
    <source>
        <dbReference type="ARBA" id="ARBA00022786"/>
    </source>
</evidence>
<evidence type="ECO:0000256" key="3">
    <source>
        <dbReference type="ARBA" id="ARBA00012251"/>
    </source>
</evidence>
<dbReference type="GO" id="GO:0071797">
    <property type="term" value="C:LUBAC complex"/>
    <property type="evidence" value="ECO:0007669"/>
    <property type="project" value="InterPro"/>
</dbReference>
<evidence type="ECO:0000259" key="13">
    <source>
        <dbReference type="PROSITE" id="PS50089"/>
    </source>
</evidence>
<dbReference type="InterPro" id="IPR018997">
    <property type="entry name" value="PUB_domain"/>
</dbReference>
<evidence type="ECO:0000256" key="2">
    <source>
        <dbReference type="ARBA" id="ARBA00008278"/>
    </source>
</evidence>
<dbReference type="KEGG" id="pmrn:116944277"/>
<name>A0AAJ7TBT2_PETMA</name>
<feature type="region of interest" description="Disordered" evidence="12">
    <location>
        <begin position="204"/>
        <end position="260"/>
    </location>
</feature>
<dbReference type="Pfam" id="PF16678">
    <property type="entry name" value="UBA_HOIP"/>
    <property type="match status" value="1"/>
</dbReference>
<dbReference type="Gene3D" id="4.10.1060.10">
    <property type="entry name" value="Zinc finger, RanBP2-type"/>
    <property type="match status" value="2"/>
</dbReference>
<dbReference type="Pfam" id="PF00641">
    <property type="entry name" value="Zn_ribbon_RanBP"/>
    <property type="match status" value="1"/>
</dbReference>
<feature type="domain" description="RING-type" evidence="16">
    <location>
        <begin position="826"/>
        <end position="1058"/>
    </location>
</feature>
<dbReference type="CTD" id="55072"/>
<dbReference type="GO" id="GO:0097039">
    <property type="term" value="P:protein linear polyubiquitination"/>
    <property type="evidence" value="ECO:0007669"/>
    <property type="project" value="TreeGrafter"/>
</dbReference>
<evidence type="ECO:0000256" key="8">
    <source>
        <dbReference type="ARBA" id="ARBA00022771"/>
    </source>
</evidence>
<dbReference type="InterPro" id="IPR044066">
    <property type="entry name" value="TRIAD_supradom"/>
</dbReference>
<accession>A0AAJ7TBT2</accession>
<evidence type="ECO:0000313" key="17">
    <source>
        <dbReference type="Proteomes" id="UP001318040"/>
    </source>
</evidence>
<feature type="region of interest" description="Disordered" evidence="12">
    <location>
        <begin position="568"/>
        <end position="594"/>
    </location>
</feature>
<keyword evidence="17" id="KW-1185">Reference proteome</keyword>
<dbReference type="Pfam" id="PF18091">
    <property type="entry name" value="E3_UbLigase_RBR"/>
    <property type="match status" value="1"/>
</dbReference>
<comment type="catalytic activity">
    <reaction evidence="1">
        <text>[E2 ubiquitin-conjugating enzyme]-S-ubiquitinyl-L-cysteine + [acceptor protein]-L-lysine = [E2 ubiquitin-conjugating enzyme]-L-cysteine + [acceptor protein]-N(6)-ubiquitinyl-L-lysine.</text>
        <dbReference type="EC" id="2.3.2.31"/>
    </reaction>
</comment>
<dbReference type="CDD" id="cd20337">
    <property type="entry name" value="BRcat_RBR_HOIP"/>
    <property type="match status" value="1"/>
</dbReference>
<dbReference type="Pfam" id="PF01485">
    <property type="entry name" value="IBR"/>
    <property type="match status" value="1"/>
</dbReference>
<dbReference type="SUPFAM" id="SSF90209">
    <property type="entry name" value="Ran binding protein zinc finger-like"/>
    <property type="match status" value="2"/>
</dbReference>
<dbReference type="Proteomes" id="UP001318040">
    <property type="component" value="Chromosome 20"/>
</dbReference>
<sequence length="1195" mass="132847">MEVGNDPARPALGDPFLQSPIARVRVSLRGLRDEAERLLREKPLGAPQRFAAQLAALGGPLSDRYQHVDVERLIQPNVGPDGRGLNAILTALSVLEKYGRNLLKPDKPDYWQTVKFDNPVFKNTVDCIKGSREVLAKFGYTERQADGLAFPDAHGEPDMDRVAAVTFDIYLARYEVDMILKGTHPKPELFSFISQEEIGKSKVEMQKQVAQLTPPTRPQVQPAHPPDIQTPAGVTRPGIPPKPAERTKVLAGNQRAESEKHVVPAAPTGVTRPGIPPKPAERTKVLAGNQRAESEKHDVPAAPTDECAICAEPPDVRCPTCDKSLCADCDTKMHTHPSREAHERVPLASPVSMCDICGGDAVMSCVSCDKRLCTDCDGSFHRHPRRFEHERVNLKTGRITKQVTSPETKERPPFLKPIVLRHLSMPAGSEWECPRCSGSNLSTVYICRHCQAPHPPLDMRSRSSDAEMAFEAGDGAAAPPRPPATWECSTCTLVNQASAVLCGACNRPRQANKLKPTATEAVPPARPPTPPAAPPGMWHCEACTMFNEAKAKVCVACDRSKGARAPRAAVDRQPGADVAVARQRPSEPRGPRHGDAAMLMAQEQRRKILQEEEKSKGIELIRLIRSGEHQGFSASEVYCSLQASSRPKALEWLRGGGLDECLDTIVAMAENLPHAGYGGSLSRQEATDAWIAADGNIEAAAEECLRARRVKIAEILRLGRYEVAAVAEKLKLNSGDVDKALVALQGELLRPSVDRCWHAPAEDAILSDGDDQRKLRFLLARYELQSWGRATLALKLLAEENEQYQLEDVVRAVRDFNDLERARQYLKRECPICFSIFPMHGMVNIIFCQCAVCVACFKSNFTFNIKEKNIANLTCPVCNASHQPDEESRTTFFSLLDEQFRNYLDPEVFRLFENKMRDRALYMMPNFRWCAHCPNGSIHDALRLRMDCTYCNKSTCSKCKKPWEVQHEGLTCEAFHTWKLDNDPEMQAAGLAAFLKENGIACPKCKFRYALAKGGCMHFTCGQCKHEFCSGCYNPMCRGNECGMGCTHMGLHAHHPRDCLHYLRDWDIARLQALLTDHNLAFNVQPRLGTVANTGYCEVLEQKDMANGLRDEPCGKAVADQQAGLCELHYKEYLVNLVNENSVDPVHRYDINELRVEMQRNGLAEPPRAANEGNAKYQQRLLQEILANIPLVKRD</sequence>
<dbReference type="Pfam" id="PF22191">
    <property type="entry name" value="IBR_1"/>
    <property type="match status" value="1"/>
</dbReference>
<evidence type="ECO:0000259" key="16">
    <source>
        <dbReference type="PROSITE" id="PS51873"/>
    </source>
</evidence>
<dbReference type="Gene3D" id="6.10.140.1100">
    <property type="match status" value="1"/>
</dbReference>
<reference evidence="18" key="1">
    <citation type="submission" date="2025-08" db="UniProtKB">
        <authorList>
            <consortium name="RefSeq"/>
        </authorList>
    </citation>
    <scope>IDENTIFICATION</scope>
    <source>
        <tissue evidence="18">Sperm</tissue>
    </source>
</reference>
<feature type="domain" description="B box-type" evidence="14">
    <location>
        <begin position="302"/>
        <end position="347"/>
    </location>
</feature>
<dbReference type="GO" id="GO:0070530">
    <property type="term" value="F:K63-linked polyubiquitin modification-dependent protein binding"/>
    <property type="evidence" value="ECO:0007669"/>
    <property type="project" value="TreeGrafter"/>
</dbReference>
<dbReference type="InterPro" id="IPR026254">
    <property type="entry name" value="RNF31-like"/>
</dbReference>
<feature type="domain" description="RanBP2-type" evidence="15">
    <location>
        <begin position="534"/>
        <end position="563"/>
    </location>
</feature>
<proteinExistence type="inferred from homology"/>
<feature type="compositionally biased region" description="Basic and acidic residues" evidence="12">
    <location>
        <begin position="584"/>
        <end position="594"/>
    </location>
</feature>
<keyword evidence="10" id="KW-0862">Zinc</keyword>
<dbReference type="SUPFAM" id="SSF143503">
    <property type="entry name" value="PUG domain-like"/>
    <property type="match status" value="1"/>
</dbReference>
<evidence type="ECO:0000313" key="18">
    <source>
        <dbReference type="RefSeq" id="XP_032813707.1"/>
    </source>
</evidence>
<organism evidence="17 18">
    <name type="scientific">Petromyzon marinus</name>
    <name type="common">Sea lamprey</name>
    <dbReference type="NCBI Taxonomy" id="7757"/>
    <lineage>
        <taxon>Eukaryota</taxon>
        <taxon>Metazoa</taxon>
        <taxon>Chordata</taxon>
        <taxon>Craniata</taxon>
        <taxon>Vertebrata</taxon>
        <taxon>Cyclostomata</taxon>
        <taxon>Hyperoartia</taxon>
        <taxon>Petromyzontiformes</taxon>
        <taxon>Petromyzontidae</taxon>
        <taxon>Petromyzon</taxon>
    </lineage>
</organism>
<dbReference type="InterPro" id="IPR000315">
    <property type="entry name" value="Znf_B-box"/>
</dbReference>
<dbReference type="PROSITE" id="PS50089">
    <property type="entry name" value="ZF_RING_2"/>
    <property type="match status" value="1"/>
</dbReference>
<dbReference type="InterPro" id="IPR047540">
    <property type="entry name" value="BRcat_RBR_RNF31-like"/>
</dbReference>
<evidence type="ECO:0000256" key="4">
    <source>
        <dbReference type="ARBA" id="ARBA00017887"/>
    </source>
</evidence>
<evidence type="ECO:0000256" key="11">
    <source>
        <dbReference type="PROSITE-ProRule" id="PRU00322"/>
    </source>
</evidence>
<feature type="domain" description="RanBP2-type" evidence="15">
    <location>
        <begin position="482"/>
        <end position="511"/>
    </location>
</feature>
<dbReference type="PROSITE" id="PS50119">
    <property type="entry name" value="ZF_BBOX"/>
    <property type="match status" value="2"/>
</dbReference>
<dbReference type="GO" id="GO:1990450">
    <property type="term" value="F:linear polyubiquitin binding"/>
    <property type="evidence" value="ECO:0007669"/>
    <property type="project" value="TreeGrafter"/>
</dbReference>
<dbReference type="Pfam" id="PF09409">
    <property type="entry name" value="PUB"/>
    <property type="match status" value="1"/>
</dbReference>
<dbReference type="Gene3D" id="1.10.8.10">
    <property type="entry name" value="DNA helicase RuvA subunit, C-terminal domain"/>
    <property type="match status" value="1"/>
</dbReference>
<dbReference type="PROSITE" id="PS00518">
    <property type="entry name" value="ZF_RING_1"/>
    <property type="match status" value="1"/>
</dbReference>
<dbReference type="SUPFAM" id="SSF57850">
    <property type="entry name" value="RING/U-box"/>
    <property type="match status" value="3"/>
</dbReference>
<dbReference type="InterPro" id="IPR047542">
    <property type="entry name" value="Rcat_RBR_RNF31-like"/>
</dbReference>
<dbReference type="PROSITE" id="PS01358">
    <property type="entry name" value="ZF_RANBP2_1"/>
    <property type="match status" value="3"/>
</dbReference>
<dbReference type="GO" id="GO:0061630">
    <property type="term" value="F:ubiquitin protein ligase activity"/>
    <property type="evidence" value="ECO:0007669"/>
    <property type="project" value="UniProtKB-EC"/>
</dbReference>
<dbReference type="PROSITE" id="PS50199">
    <property type="entry name" value="ZF_RANBP2_2"/>
    <property type="match status" value="3"/>
</dbReference>
<dbReference type="Pfam" id="PF25163">
    <property type="entry name" value="UBA_RNF31"/>
    <property type="match status" value="1"/>
</dbReference>
<evidence type="ECO:0000256" key="12">
    <source>
        <dbReference type="SAM" id="MobiDB-lite"/>
    </source>
</evidence>
<evidence type="ECO:0000256" key="1">
    <source>
        <dbReference type="ARBA" id="ARBA00001798"/>
    </source>
</evidence>
<protein>
    <recommendedName>
        <fullName evidence="4">RanBP-type and C3HC4-type zinc finger-containing protein 1</fullName>
        <ecNumber evidence="3">2.3.2.31</ecNumber>
    </recommendedName>
</protein>
<dbReference type="InterPro" id="IPR001841">
    <property type="entry name" value="Znf_RING"/>
</dbReference>
<feature type="domain" description="B box-type" evidence="14">
    <location>
        <begin position="349"/>
        <end position="394"/>
    </location>
</feature>
<evidence type="ECO:0000256" key="7">
    <source>
        <dbReference type="ARBA" id="ARBA00022737"/>
    </source>
</evidence>
<dbReference type="InterPro" id="IPR057426">
    <property type="entry name" value="RNF31_UBA_3"/>
</dbReference>
<keyword evidence="7" id="KW-0677">Repeat</keyword>
<keyword evidence="9" id="KW-0833">Ubl conjugation pathway</keyword>
<dbReference type="RefSeq" id="XP_032813707.1">
    <property type="nucleotide sequence ID" value="XM_032957816.1"/>
</dbReference>
<dbReference type="EC" id="2.3.2.31" evidence="3"/>
<dbReference type="AlphaFoldDB" id="A0AAJ7TBT2"/>
<dbReference type="GO" id="GO:0036435">
    <property type="term" value="F:K48-linked polyubiquitin modification-dependent protein binding"/>
    <property type="evidence" value="ECO:0007669"/>
    <property type="project" value="TreeGrafter"/>
</dbReference>
<dbReference type="CDD" id="cd20351">
    <property type="entry name" value="Rcat_RBR_HOIP"/>
    <property type="match status" value="1"/>
</dbReference>
<dbReference type="InterPro" id="IPR002867">
    <property type="entry name" value="IBR_dom"/>
</dbReference>
<feature type="domain" description="RanBP2-type" evidence="15">
    <location>
        <begin position="426"/>
        <end position="456"/>
    </location>
</feature>
<gene>
    <name evidence="18" type="primary">RNF31</name>
</gene>
<dbReference type="InterPro" id="IPR032065">
    <property type="entry name" value="RNF31-UBA"/>
</dbReference>
<evidence type="ECO:0000256" key="6">
    <source>
        <dbReference type="ARBA" id="ARBA00022723"/>
    </source>
</evidence>
<dbReference type="SMART" id="SM00547">
    <property type="entry name" value="ZnF_RBZ"/>
    <property type="match status" value="3"/>
</dbReference>
<evidence type="ECO:0000256" key="10">
    <source>
        <dbReference type="ARBA" id="ARBA00022833"/>
    </source>
</evidence>
<dbReference type="SMART" id="SM00647">
    <property type="entry name" value="IBR"/>
    <property type="match status" value="2"/>
</dbReference>
<dbReference type="PANTHER" id="PTHR16004">
    <property type="entry name" value="RING FINGER PROTEIN 31-RELATED"/>
    <property type="match status" value="1"/>
</dbReference>
<dbReference type="Gene3D" id="1.20.58.2190">
    <property type="match status" value="1"/>
</dbReference>
<comment type="similarity">
    <text evidence="2">Belongs to the RBR family.</text>
</comment>
<dbReference type="PANTHER" id="PTHR16004:SF2">
    <property type="entry name" value="E3 UBIQUITIN-PROTEIN LIGASE LUBEL"/>
    <property type="match status" value="1"/>
</dbReference>
<evidence type="ECO:0000259" key="14">
    <source>
        <dbReference type="PROSITE" id="PS50119"/>
    </source>
</evidence>
<dbReference type="InterPro" id="IPR013083">
    <property type="entry name" value="Znf_RING/FYVE/PHD"/>
</dbReference>
<dbReference type="GO" id="GO:0008270">
    <property type="term" value="F:zinc ion binding"/>
    <property type="evidence" value="ECO:0007669"/>
    <property type="project" value="UniProtKB-KW"/>
</dbReference>
<keyword evidence="6" id="KW-0479">Metal-binding</keyword>
<dbReference type="SMART" id="SM00336">
    <property type="entry name" value="BBOX"/>
    <property type="match status" value="2"/>
</dbReference>
<dbReference type="InterPro" id="IPR036339">
    <property type="entry name" value="PUB-like_dom_sf"/>
</dbReference>
<keyword evidence="8 11" id="KW-0863">Zinc-finger</keyword>
<dbReference type="InterPro" id="IPR017907">
    <property type="entry name" value="Znf_RING_CS"/>
</dbReference>